<organism evidence="4 5">
    <name type="scientific">Fundulus heteroclitus</name>
    <name type="common">Killifish</name>
    <name type="synonym">Mummichog</name>
    <dbReference type="NCBI Taxonomy" id="8078"/>
    <lineage>
        <taxon>Eukaryota</taxon>
        <taxon>Metazoa</taxon>
        <taxon>Chordata</taxon>
        <taxon>Craniata</taxon>
        <taxon>Vertebrata</taxon>
        <taxon>Euteleostomi</taxon>
        <taxon>Actinopterygii</taxon>
        <taxon>Neopterygii</taxon>
        <taxon>Teleostei</taxon>
        <taxon>Neoteleostei</taxon>
        <taxon>Acanthomorphata</taxon>
        <taxon>Ovalentaria</taxon>
        <taxon>Atherinomorphae</taxon>
        <taxon>Cyprinodontiformes</taxon>
        <taxon>Fundulidae</taxon>
        <taxon>Fundulus</taxon>
    </lineage>
</organism>
<keyword evidence="1" id="KW-0343">GTPase activation</keyword>
<evidence type="ECO:0000259" key="3">
    <source>
        <dbReference type="PROSITE" id="PS50238"/>
    </source>
</evidence>
<dbReference type="Gene3D" id="1.10.555.10">
    <property type="entry name" value="Rho GTPase activation protein"/>
    <property type="match status" value="1"/>
</dbReference>
<dbReference type="STRING" id="8078.ENSFHEP00000009106"/>
<dbReference type="PROSITE" id="PS50238">
    <property type="entry name" value="RHOGAP"/>
    <property type="match status" value="1"/>
</dbReference>
<proteinExistence type="predicted"/>
<evidence type="ECO:0000256" key="2">
    <source>
        <dbReference type="SAM" id="MobiDB-lite"/>
    </source>
</evidence>
<dbReference type="GO" id="GO:0005737">
    <property type="term" value="C:cytoplasm"/>
    <property type="evidence" value="ECO:0007669"/>
    <property type="project" value="TreeGrafter"/>
</dbReference>
<dbReference type="GO" id="GO:0005096">
    <property type="term" value="F:GTPase activator activity"/>
    <property type="evidence" value="ECO:0007669"/>
    <property type="project" value="UniProtKB-KW"/>
</dbReference>
<dbReference type="GO" id="GO:0051056">
    <property type="term" value="P:regulation of small GTPase mediated signal transduction"/>
    <property type="evidence" value="ECO:0007669"/>
    <property type="project" value="TreeGrafter"/>
</dbReference>
<dbReference type="PANTHER" id="PTHR14963:SF5">
    <property type="entry name" value="RHO GTPASE-ACTIVATING PROTEIN 28"/>
    <property type="match status" value="1"/>
</dbReference>
<dbReference type="InterPro" id="IPR008936">
    <property type="entry name" value="Rho_GTPase_activation_prot"/>
</dbReference>
<name>A0A3Q2P999_FUNHE</name>
<sequence length="466" mass="51860">MLSPHSATAVPTSSNPPPPRTATSDPRQVTMDTYWREVQSIEEEQEGVCPSCLFGAEVELDEAWLTEAGFSSLVVGSSSTEAPPAAEAVLATLTRQQAATVKKRLDNYNETLRKRNRQSIRDVRDVFTEVGHEERHTGSFSQTREPTQVCCDAPPARLSSPADVSLSLGFSGGSDDPVGRFHSPGLVPVTVLLDMGPVRNTGQENSRRTIFHSGSRSDQQPVQDVCLCPPTRPSLSVQALRRELDRCWSVFDWTEVRPVDAAGLLKLFIRELPTPLLTHTHLSTFCVSSEVHQVQALQLLLLLLPEAHRNTLKALLVFLRKVVSHEDHNRMTLWNVSMVMAPNLFTRCNHGNKPSVAKQRGEMEEAVGGAHLIRLMIRHQDLLWTVSLTTCPVPLRELCEGVIRVHAPLHTKVSMAVQLDEQTTARDVTARTPAAVCLTDERRLHPDCSLLEVYRDNPRCDWLVRP</sequence>
<accession>A0A3Q2P999</accession>
<evidence type="ECO:0000256" key="1">
    <source>
        <dbReference type="ARBA" id="ARBA00022468"/>
    </source>
</evidence>
<feature type="region of interest" description="Disordered" evidence="2">
    <location>
        <begin position="1"/>
        <end position="29"/>
    </location>
</feature>
<feature type="domain" description="Rho-GAP" evidence="3">
    <location>
        <begin position="164"/>
        <end position="384"/>
    </location>
</feature>
<dbReference type="Pfam" id="PF00620">
    <property type="entry name" value="RhoGAP"/>
    <property type="match status" value="1"/>
</dbReference>
<dbReference type="SUPFAM" id="SSF48350">
    <property type="entry name" value="GTPase activation domain, GAP"/>
    <property type="match status" value="1"/>
</dbReference>
<dbReference type="SMART" id="SM00324">
    <property type="entry name" value="RhoGAP"/>
    <property type="match status" value="1"/>
</dbReference>
<evidence type="ECO:0000313" key="4">
    <source>
        <dbReference type="Ensembl" id="ENSFHEP00000009106.1"/>
    </source>
</evidence>
<dbReference type="GO" id="GO:0007165">
    <property type="term" value="P:signal transduction"/>
    <property type="evidence" value="ECO:0007669"/>
    <property type="project" value="InterPro"/>
</dbReference>
<reference evidence="4" key="2">
    <citation type="submission" date="2025-09" db="UniProtKB">
        <authorList>
            <consortium name="Ensembl"/>
        </authorList>
    </citation>
    <scope>IDENTIFICATION</scope>
</reference>
<evidence type="ECO:0000313" key="5">
    <source>
        <dbReference type="Proteomes" id="UP000265000"/>
    </source>
</evidence>
<dbReference type="GO" id="GO:0030833">
    <property type="term" value="P:regulation of actin filament polymerization"/>
    <property type="evidence" value="ECO:0007669"/>
    <property type="project" value="TreeGrafter"/>
</dbReference>
<reference evidence="4" key="1">
    <citation type="submission" date="2025-08" db="UniProtKB">
        <authorList>
            <consortium name="Ensembl"/>
        </authorList>
    </citation>
    <scope>IDENTIFICATION</scope>
</reference>
<dbReference type="GeneTree" id="ENSGT00940000158929"/>
<dbReference type="GO" id="GO:0051497">
    <property type="term" value="P:negative regulation of stress fiber assembly"/>
    <property type="evidence" value="ECO:0007669"/>
    <property type="project" value="TreeGrafter"/>
</dbReference>
<dbReference type="PANTHER" id="PTHR14963">
    <property type="entry name" value="RHO GTPASE ACTIVATING PROTEIN 18,19-RELATED"/>
    <property type="match status" value="1"/>
</dbReference>
<keyword evidence="5" id="KW-1185">Reference proteome</keyword>
<feature type="compositionally biased region" description="Polar residues" evidence="2">
    <location>
        <begin position="1"/>
        <end position="13"/>
    </location>
</feature>
<dbReference type="Proteomes" id="UP000265000">
    <property type="component" value="Unplaced"/>
</dbReference>
<dbReference type="AlphaFoldDB" id="A0A3Q2P999"/>
<dbReference type="Ensembl" id="ENSFHET00000001043.1">
    <property type="protein sequence ID" value="ENSFHEP00000009106.1"/>
    <property type="gene ID" value="ENSFHEG00000010371.1"/>
</dbReference>
<protein>
    <recommendedName>
        <fullName evidence="3">Rho-GAP domain-containing protein</fullName>
    </recommendedName>
</protein>
<dbReference type="InterPro" id="IPR000198">
    <property type="entry name" value="RhoGAP_dom"/>
</dbReference>